<keyword evidence="4" id="KW-1185">Reference proteome</keyword>
<keyword evidence="2" id="KW-1133">Transmembrane helix</keyword>
<reference evidence="3 4" key="1">
    <citation type="submission" date="2019-09" db="EMBL/GenBank/DDBJ databases">
        <authorList>
            <person name="Brejova B."/>
        </authorList>
    </citation>
    <scope>NUCLEOTIDE SEQUENCE [LARGE SCALE GENOMIC DNA]</scope>
</reference>
<dbReference type="RefSeq" id="XP_031853614.1">
    <property type="nucleotide sequence ID" value="XM_031997723.1"/>
</dbReference>
<dbReference type="EMBL" id="CABVLU010000002">
    <property type="protein sequence ID" value="VVT51164.1"/>
    <property type="molecule type" value="Genomic_DNA"/>
</dbReference>
<dbReference type="Pfam" id="PF13430">
    <property type="entry name" value="DUF4112"/>
    <property type="match status" value="1"/>
</dbReference>
<feature type="transmembrane region" description="Helical" evidence="2">
    <location>
        <begin position="72"/>
        <end position="95"/>
    </location>
</feature>
<dbReference type="Proteomes" id="UP000398389">
    <property type="component" value="Unassembled WGS sequence"/>
</dbReference>
<evidence type="ECO:0000313" key="4">
    <source>
        <dbReference type="Proteomes" id="UP000398389"/>
    </source>
</evidence>
<dbReference type="GeneID" id="43581823"/>
<proteinExistence type="predicted"/>
<dbReference type="AlphaFoldDB" id="A0A5E8BHN5"/>
<feature type="transmembrane region" description="Helical" evidence="2">
    <location>
        <begin position="134"/>
        <end position="150"/>
    </location>
</feature>
<evidence type="ECO:0000256" key="2">
    <source>
        <dbReference type="SAM" id="Phobius"/>
    </source>
</evidence>
<evidence type="ECO:0000313" key="3">
    <source>
        <dbReference type="EMBL" id="VVT51164.1"/>
    </source>
</evidence>
<dbReference type="PANTHER" id="PTHR35519:SF1">
    <property type="entry name" value="YALI0C06193P"/>
    <property type="match status" value="1"/>
</dbReference>
<accession>A0A5E8BHN5</accession>
<gene>
    <name evidence="3" type="ORF">SAPINGB_P003005</name>
</gene>
<name>A0A5E8BHN5_9ASCO</name>
<dbReference type="InterPro" id="IPR025187">
    <property type="entry name" value="DUF4112"/>
</dbReference>
<evidence type="ECO:0000256" key="1">
    <source>
        <dbReference type="SAM" id="MobiDB-lite"/>
    </source>
</evidence>
<organism evidence="3 4">
    <name type="scientific">Magnusiomyces paraingens</name>
    <dbReference type="NCBI Taxonomy" id="2606893"/>
    <lineage>
        <taxon>Eukaryota</taxon>
        <taxon>Fungi</taxon>
        <taxon>Dikarya</taxon>
        <taxon>Ascomycota</taxon>
        <taxon>Saccharomycotina</taxon>
        <taxon>Dipodascomycetes</taxon>
        <taxon>Dipodascales</taxon>
        <taxon>Dipodascaceae</taxon>
        <taxon>Magnusiomyces</taxon>
    </lineage>
</organism>
<keyword evidence="2" id="KW-0472">Membrane</keyword>
<feature type="compositionally biased region" description="Polar residues" evidence="1">
    <location>
        <begin position="243"/>
        <end position="255"/>
    </location>
</feature>
<dbReference type="OrthoDB" id="2103474at2759"/>
<keyword evidence="2" id="KW-0812">Transmembrane</keyword>
<feature type="region of interest" description="Disordered" evidence="1">
    <location>
        <begin position="197"/>
        <end position="325"/>
    </location>
</feature>
<protein>
    <submittedName>
        <fullName evidence="3">Uncharacterized protein</fullName>
    </submittedName>
</protein>
<sequence>MSFLVKKIGQKYVNTAVQKTFGDEDPFYDTIQVTKPNGKVKTKRVWKEPPELGLCEKDQEIMRQFSKRAWNLDMFFSFCGMRLGWSAIIGIIPVVGDCINIYLSLRLVYMAQGLEGGLPVGVQSKMMANITMDFLLGITPVLGIIAGALYKSNSRNNLILMHHLQHTAEDNIRHGKYSTLGIGKKKKSGWFTFGSGSNNEGYKDIPEPSTGSLLTSKDQGHDLHTTTNFASGKSHPELIELSGVSSSQDSGVFQGSNDNSHSSQLNSHQHQHQHQYQQQQPQPNPATSSSSSSNGRNRAGYPAHETVSIAYPPPPPPLPDRARHT</sequence>
<dbReference type="PANTHER" id="PTHR35519">
    <property type="entry name" value="MEMBRANE PROTEINS"/>
    <property type="match status" value="1"/>
</dbReference>
<feature type="compositionally biased region" description="Low complexity" evidence="1">
    <location>
        <begin position="256"/>
        <end position="294"/>
    </location>
</feature>